<reference evidence="2" key="1">
    <citation type="submission" date="2020-01" db="EMBL/GenBank/DDBJ databases">
        <authorList>
            <person name="Mishra B."/>
        </authorList>
    </citation>
    <scope>NUCLEOTIDE SEQUENCE [LARGE SCALE GENOMIC DNA]</scope>
</reference>
<feature type="compositionally biased region" description="Low complexity" evidence="1">
    <location>
        <begin position="70"/>
        <end position="80"/>
    </location>
</feature>
<accession>A0A6D2IEN8</accession>
<dbReference type="Proteomes" id="UP000467841">
    <property type="component" value="Unassembled WGS sequence"/>
</dbReference>
<protein>
    <submittedName>
        <fullName evidence="2">Uncharacterized protein</fullName>
    </submittedName>
</protein>
<evidence type="ECO:0000313" key="3">
    <source>
        <dbReference type="Proteomes" id="UP000467841"/>
    </source>
</evidence>
<evidence type="ECO:0000313" key="2">
    <source>
        <dbReference type="EMBL" id="CAA7025104.1"/>
    </source>
</evidence>
<evidence type="ECO:0000256" key="1">
    <source>
        <dbReference type="SAM" id="MobiDB-lite"/>
    </source>
</evidence>
<dbReference type="AlphaFoldDB" id="A0A6D2IEN8"/>
<gene>
    <name evidence="2" type="ORF">MERR_LOCUS12339</name>
</gene>
<sequence length="251" mass="27263">MSSGELTDPDFDLIMPSSERRLDSILRAPTHSLAAPPSQGKKLESSPSSTPQNLHQSSPDPRWPLLNRWSTNSSHSSPSSPVQNLQNEPNLSNASLSRSLVSDSAVDPSLVVDSQGIEPVMISEEPTITLEVKASKQSQLETESSKTPIDNVTQSEISQSQVGQEAGTVIVTPQGAWKKPLHFSAFNNEARVAVNSSWPALSTTNQIRKKPFQKGSSADVTKGKMIALNILGLQRWISHYAIFIELPCLIT</sequence>
<feature type="compositionally biased region" description="Polar residues" evidence="1">
    <location>
        <begin position="81"/>
        <end position="90"/>
    </location>
</feature>
<comment type="caution">
    <text evidence="2">The sequence shown here is derived from an EMBL/GenBank/DDBJ whole genome shotgun (WGS) entry which is preliminary data.</text>
</comment>
<proteinExistence type="predicted"/>
<organism evidence="2 3">
    <name type="scientific">Microthlaspi erraticum</name>
    <dbReference type="NCBI Taxonomy" id="1685480"/>
    <lineage>
        <taxon>Eukaryota</taxon>
        <taxon>Viridiplantae</taxon>
        <taxon>Streptophyta</taxon>
        <taxon>Embryophyta</taxon>
        <taxon>Tracheophyta</taxon>
        <taxon>Spermatophyta</taxon>
        <taxon>Magnoliopsida</taxon>
        <taxon>eudicotyledons</taxon>
        <taxon>Gunneridae</taxon>
        <taxon>Pentapetalae</taxon>
        <taxon>rosids</taxon>
        <taxon>malvids</taxon>
        <taxon>Brassicales</taxon>
        <taxon>Brassicaceae</taxon>
        <taxon>Coluteocarpeae</taxon>
        <taxon>Microthlaspi</taxon>
    </lineage>
</organism>
<feature type="region of interest" description="Disordered" evidence="1">
    <location>
        <begin position="1"/>
        <end position="90"/>
    </location>
</feature>
<name>A0A6D2IEN8_9BRAS</name>
<keyword evidence="3" id="KW-1185">Reference proteome</keyword>
<feature type="compositionally biased region" description="Polar residues" evidence="1">
    <location>
        <begin position="45"/>
        <end position="59"/>
    </location>
</feature>
<dbReference type="EMBL" id="CACVBM020000976">
    <property type="protein sequence ID" value="CAA7025104.1"/>
    <property type="molecule type" value="Genomic_DNA"/>
</dbReference>